<evidence type="ECO:0000259" key="3">
    <source>
        <dbReference type="Pfam" id="PF06580"/>
    </source>
</evidence>
<dbReference type="PROSITE" id="PS50293">
    <property type="entry name" value="TPR_REGION"/>
    <property type="match status" value="1"/>
</dbReference>
<reference evidence="5" key="1">
    <citation type="submission" date="2024-06" db="EMBL/GenBank/DDBJ databases">
        <title>Hwangdonia haimaensis gen. nov., sp. nov., a member of the family Flavobacteriaceae isolated from the haima cold seep.</title>
        <authorList>
            <person name="Li J."/>
        </authorList>
    </citation>
    <scope>NUCLEOTIDE SEQUENCE [LARGE SCALE GENOMIC DNA]</scope>
    <source>
        <strain evidence="5">SCSIO 19198</strain>
    </source>
</reference>
<dbReference type="GO" id="GO:0016020">
    <property type="term" value="C:membrane"/>
    <property type="evidence" value="ECO:0007669"/>
    <property type="project" value="InterPro"/>
</dbReference>
<dbReference type="AlphaFoldDB" id="A0AA97EMK0"/>
<feature type="repeat" description="TPR" evidence="1">
    <location>
        <begin position="161"/>
        <end position="194"/>
    </location>
</feature>
<dbReference type="Proteomes" id="UP001302486">
    <property type="component" value="Chromosome"/>
</dbReference>
<dbReference type="InterPro" id="IPR050640">
    <property type="entry name" value="Bact_2-comp_sensor_kinase"/>
</dbReference>
<dbReference type="InterPro" id="IPR011990">
    <property type="entry name" value="TPR-like_helical_dom_sf"/>
</dbReference>
<feature type="transmembrane region" description="Helical" evidence="2">
    <location>
        <begin position="354"/>
        <end position="372"/>
    </location>
</feature>
<dbReference type="InterPro" id="IPR010559">
    <property type="entry name" value="Sig_transdc_His_kin_internal"/>
</dbReference>
<dbReference type="Pfam" id="PF06580">
    <property type="entry name" value="His_kinase"/>
    <property type="match status" value="1"/>
</dbReference>
<feature type="domain" description="Signal transduction histidine kinase internal region" evidence="3">
    <location>
        <begin position="393"/>
        <end position="473"/>
    </location>
</feature>
<evidence type="ECO:0000313" key="5">
    <source>
        <dbReference type="Proteomes" id="UP001302486"/>
    </source>
</evidence>
<dbReference type="SMART" id="SM00028">
    <property type="entry name" value="TPR"/>
    <property type="match status" value="6"/>
</dbReference>
<gene>
    <name evidence="4" type="ORF">RNZ46_00195</name>
</gene>
<dbReference type="PANTHER" id="PTHR34220:SF7">
    <property type="entry name" value="SENSOR HISTIDINE KINASE YPDA"/>
    <property type="match status" value="1"/>
</dbReference>
<evidence type="ECO:0000256" key="2">
    <source>
        <dbReference type="SAM" id="Phobius"/>
    </source>
</evidence>
<evidence type="ECO:0000313" key="4">
    <source>
        <dbReference type="EMBL" id="WOD43701.1"/>
    </source>
</evidence>
<keyword evidence="5" id="KW-1185">Reference proteome</keyword>
<dbReference type="SUPFAM" id="SSF55874">
    <property type="entry name" value="ATPase domain of HSP90 chaperone/DNA topoisomerase II/histidine kinase"/>
    <property type="match status" value="1"/>
</dbReference>
<keyword evidence="1" id="KW-0802">TPR repeat</keyword>
<dbReference type="SUPFAM" id="SSF48452">
    <property type="entry name" value="TPR-like"/>
    <property type="match status" value="2"/>
</dbReference>
<evidence type="ECO:0000256" key="1">
    <source>
        <dbReference type="PROSITE-ProRule" id="PRU00339"/>
    </source>
</evidence>
<name>A0AA97EMK0_9FLAO</name>
<dbReference type="PROSITE" id="PS50005">
    <property type="entry name" value="TPR"/>
    <property type="match status" value="2"/>
</dbReference>
<proteinExistence type="predicted"/>
<dbReference type="EMBL" id="CP136521">
    <property type="protein sequence ID" value="WOD43701.1"/>
    <property type="molecule type" value="Genomic_DNA"/>
</dbReference>
<keyword evidence="2" id="KW-0472">Membrane</keyword>
<dbReference type="InterPro" id="IPR036890">
    <property type="entry name" value="HATPase_C_sf"/>
</dbReference>
<dbReference type="Gene3D" id="3.30.565.10">
    <property type="entry name" value="Histidine kinase-like ATPase, C-terminal domain"/>
    <property type="match status" value="1"/>
</dbReference>
<accession>A0AA97EMK0</accession>
<dbReference type="RefSeq" id="WP_316983383.1">
    <property type="nucleotide sequence ID" value="NZ_CP136521.1"/>
</dbReference>
<keyword evidence="2" id="KW-1133">Transmembrane helix</keyword>
<organism evidence="4 5">
    <name type="scientific">Hwangdonia lutea</name>
    <dbReference type="NCBI Taxonomy" id="3075823"/>
    <lineage>
        <taxon>Bacteria</taxon>
        <taxon>Pseudomonadati</taxon>
        <taxon>Bacteroidota</taxon>
        <taxon>Flavobacteriia</taxon>
        <taxon>Flavobacteriales</taxon>
        <taxon>Flavobacteriaceae</taxon>
        <taxon>Hwangdonia</taxon>
    </lineage>
</organism>
<dbReference type="Pfam" id="PF13424">
    <property type="entry name" value="TPR_12"/>
    <property type="match status" value="1"/>
</dbReference>
<dbReference type="Gene3D" id="1.25.40.10">
    <property type="entry name" value="Tetratricopeptide repeat domain"/>
    <property type="match status" value="2"/>
</dbReference>
<keyword evidence="2" id="KW-0812">Transmembrane</keyword>
<feature type="repeat" description="TPR" evidence="1">
    <location>
        <begin position="121"/>
        <end position="154"/>
    </location>
</feature>
<protein>
    <submittedName>
        <fullName evidence="4">Tetratricopeptide repeat protein</fullName>
    </submittedName>
</protein>
<dbReference type="InterPro" id="IPR019734">
    <property type="entry name" value="TPR_rpt"/>
</dbReference>
<dbReference type="KEGG" id="hws:RNZ46_00195"/>
<dbReference type="GO" id="GO:0000155">
    <property type="term" value="F:phosphorelay sensor kinase activity"/>
    <property type="evidence" value="ECO:0007669"/>
    <property type="project" value="InterPro"/>
</dbReference>
<sequence length="595" mass="68247">MRRLLLSILAVIVTVSVFGQQKEVDSLKQVLLDNKNQDTLRVATLIKLSYNINNINSDSALVYIDKALLLSEKLNWGKGIALSYRQKGLIFYYKSDYFSALMFSQKALENSKGKNNRLFNASVYSNIGNIYADVKEFDKALKSYEKLLKISQEENAVKDELIAIFNIATVYTEQGKYQKAITYYLKAFALSEENNFKTFIPTICNNLSKTYMYLSDNKKAIKYLKMGIQKAQDQNNVYVLGLLKRNLAETYFKSNNLLQSEKLLLESIVLSKSNNTLEWEAQSLRLLYQIYERQQQFKKAFETHKKYVVLQDSIINKDTKAEFIKRDLTFENEKQQAMSQAEIERQKLIKNGSIIGGSGLVLATLLVFVLYYRKRNAETQKQQAEFKAKVSNTELKVLRAQMSPHFIFNALNSINDFIAKNDVDSASEYLIKFSKIMRQILEHSTQNEISLKDDLKILDLYLQIEAMRLKNKFTYAIEVDNTIDTENTLIPPLILQPFIENSIWHGIAKKEGSGHIKIRIKQENDMLVCTVDDNGVGRGATVKNHDINNKSYGVNITKNRIDIINKKKNKNGSVSLIDKDEGLCVEVKLPLELAF</sequence>
<dbReference type="PANTHER" id="PTHR34220">
    <property type="entry name" value="SENSOR HISTIDINE KINASE YPDA"/>
    <property type="match status" value="1"/>
</dbReference>